<evidence type="ECO:0000256" key="7">
    <source>
        <dbReference type="SAM" id="MobiDB-lite"/>
    </source>
</evidence>
<dbReference type="InterPro" id="IPR007219">
    <property type="entry name" value="XnlR_reg_dom"/>
</dbReference>
<keyword evidence="3" id="KW-0805">Transcription regulation</keyword>
<evidence type="ECO:0000313" key="10">
    <source>
        <dbReference type="Proteomes" id="UP001172673"/>
    </source>
</evidence>
<dbReference type="SUPFAM" id="SSF57701">
    <property type="entry name" value="Zn2/Cys6 DNA-binding domain"/>
    <property type="match status" value="1"/>
</dbReference>
<dbReference type="Proteomes" id="UP001172673">
    <property type="component" value="Unassembled WGS sequence"/>
</dbReference>
<proteinExistence type="predicted"/>
<dbReference type="InterPro" id="IPR050613">
    <property type="entry name" value="Sec_Metabolite_Reg"/>
</dbReference>
<keyword evidence="4" id="KW-0238">DNA-binding</keyword>
<dbReference type="InterPro" id="IPR036864">
    <property type="entry name" value="Zn2-C6_fun-type_DNA-bd_sf"/>
</dbReference>
<dbReference type="PROSITE" id="PS50048">
    <property type="entry name" value="ZN2_CY6_FUNGAL_2"/>
    <property type="match status" value="1"/>
</dbReference>
<comment type="subcellular location">
    <subcellularLocation>
        <location evidence="1">Nucleus</location>
    </subcellularLocation>
</comment>
<evidence type="ECO:0000256" key="6">
    <source>
        <dbReference type="ARBA" id="ARBA00023242"/>
    </source>
</evidence>
<dbReference type="Gene3D" id="4.10.240.10">
    <property type="entry name" value="Zn(2)-C6 fungal-type DNA-binding domain"/>
    <property type="match status" value="1"/>
</dbReference>
<dbReference type="SMART" id="SM00906">
    <property type="entry name" value="Fungal_trans"/>
    <property type="match status" value="1"/>
</dbReference>
<dbReference type="CDD" id="cd00067">
    <property type="entry name" value="GAL4"/>
    <property type="match status" value="1"/>
</dbReference>
<dbReference type="PANTHER" id="PTHR31001">
    <property type="entry name" value="UNCHARACTERIZED TRANSCRIPTIONAL REGULATORY PROTEIN"/>
    <property type="match status" value="1"/>
</dbReference>
<dbReference type="PROSITE" id="PS00463">
    <property type="entry name" value="ZN2_CY6_FUNGAL_1"/>
    <property type="match status" value="1"/>
</dbReference>
<dbReference type="SMART" id="SM00066">
    <property type="entry name" value="GAL4"/>
    <property type="match status" value="1"/>
</dbReference>
<name>A0AA39CEP7_9EURO</name>
<dbReference type="AlphaFoldDB" id="A0AA39CEP7"/>
<dbReference type="CDD" id="cd12148">
    <property type="entry name" value="fungal_TF_MHR"/>
    <property type="match status" value="1"/>
</dbReference>
<reference evidence="9" key="1">
    <citation type="submission" date="2022-10" db="EMBL/GenBank/DDBJ databases">
        <title>Culturing micro-colonial fungi from biological soil crusts in the Mojave desert and describing Neophaeococcomyces mojavensis, and introducing the new genera and species Taxawa tesnikishii.</title>
        <authorList>
            <person name="Kurbessoian T."/>
            <person name="Stajich J.E."/>
        </authorList>
    </citation>
    <scope>NUCLEOTIDE SEQUENCE</scope>
    <source>
        <strain evidence="9">TK_41</strain>
    </source>
</reference>
<evidence type="ECO:0000256" key="4">
    <source>
        <dbReference type="ARBA" id="ARBA00023125"/>
    </source>
</evidence>
<dbReference type="GO" id="GO:0006351">
    <property type="term" value="P:DNA-templated transcription"/>
    <property type="evidence" value="ECO:0007669"/>
    <property type="project" value="InterPro"/>
</dbReference>
<comment type="caution">
    <text evidence="9">The sequence shown here is derived from an EMBL/GenBank/DDBJ whole genome shotgun (WGS) entry which is preliminary data.</text>
</comment>
<keyword evidence="6" id="KW-0539">Nucleus</keyword>
<feature type="region of interest" description="Disordered" evidence="7">
    <location>
        <begin position="486"/>
        <end position="548"/>
    </location>
</feature>
<evidence type="ECO:0000256" key="5">
    <source>
        <dbReference type="ARBA" id="ARBA00023163"/>
    </source>
</evidence>
<feature type="region of interest" description="Disordered" evidence="7">
    <location>
        <begin position="577"/>
        <end position="598"/>
    </location>
</feature>
<organism evidence="9 10">
    <name type="scientific">Cladophialophora chaetospira</name>
    <dbReference type="NCBI Taxonomy" id="386627"/>
    <lineage>
        <taxon>Eukaryota</taxon>
        <taxon>Fungi</taxon>
        <taxon>Dikarya</taxon>
        <taxon>Ascomycota</taxon>
        <taxon>Pezizomycotina</taxon>
        <taxon>Eurotiomycetes</taxon>
        <taxon>Chaetothyriomycetidae</taxon>
        <taxon>Chaetothyriales</taxon>
        <taxon>Herpotrichiellaceae</taxon>
        <taxon>Cladophialophora</taxon>
    </lineage>
</organism>
<evidence type="ECO:0000256" key="1">
    <source>
        <dbReference type="ARBA" id="ARBA00004123"/>
    </source>
</evidence>
<feature type="region of interest" description="Disordered" evidence="7">
    <location>
        <begin position="718"/>
        <end position="769"/>
    </location>
</feature>
<dbReference type="GO" id="GO:0000981">
    <property type="term" value="F:DNA-binding transcription factor activity, RNA polymerase II-specific"/>
    <property type="evidence" value="ECO:0007669"/>
    <property type="project" value="InterPro"/>
</dbReference>
<dbReference type="InterPro" id="IPR001138">
    <property type="entry name" value="Zn2Cys6_DnaBD"/>
</dbReference>
<feature type="domain" description="Zn(2)-C6 fungal-type" evidence="8">
    <location>
        <begin position="19"/>
        <end position="50"/>
    </location>
</feature>
<keyword evidence="5" id="KW-0804">Transcription</keyword>
<protein>
    <recommendedName>
        <fullName evidence="8">Zn(2)-C6 fungal-type domain-containing protein</fullName>
    </recommendedName>
</protein>
<dbReference type="PANTHER" id="PTHR31001:SF87">
    <property type="entry name" value="COL-21"/>
    <property type="match status" value="1"/>
</dbReference>
<evidence type="ECO:0000256" key="2">
    <source>
        <dbReference type="ARBA" id="ARBA00022723"/>
    </source>
</evidence>
<dbReference type="EMBL" id="JAPDRK010000015">
    <property type="protein sequence ID" value="KAJ9605735.1"/>
    <property type="molecule type" value="Genomic_DNA"/>
</dbReference>
<keyword evidence="10" id="KW-1185">Reference proteome</keyword>
<feature type="compositionally biased region" description="Basic and acidic residues" evidence="7">
    <location>
        <begin position="524"/>
        <end position="544"/>
    </location>
</feature>
<accession>A0AA39CEP7</accession>
<dbReference type="GO" id="GO:0008270">
    <property type="term" value="F:zinc ion binding"/>
    <property type="evidence" value="ECO:0007669"/>
    <property type="project" value="InterPro"/>
</dbReference>
<evidence type="ECO:0000259" key="8">
    <source>
        <dbReference type="PROSITE" id="PS50048"/>
    </source>
</evidence>
<sequence>MSGSPAPIESKGAKRRAGSCMPCRESKSKCSGGIPCTTCQKKRQKPRCYYMGSSSRDSENEDSARIIPAELGGTEPLNTTTEQETFMVNEEDTVELSDLVGRPHEDFYGTLSLARSVDEFKRLLPTDGVFQDIIDSVLPTQIFDLASWRGHNPSTFQSVALEQARPDLGFQPSIPLQRLYAKYYSVREQLAVGQATQAWSAFASLFRDAELFGLKTFASSPVTGDDTDDPQACRHLWWLLVELDTQLSFLLGRRPSMDPSHNVPRPDLPESTAQEDNNARDVLDFTEYMIEFLNHVHQDSNDRYSHWEDRTTMLQSELNRLIAIQSSLQDLPLTTPPDATESSRAQHRVDVHLVLMVLYCQILRSTSSENTRSGRIRNARKSAAKTQYRELLKSLRAALDIFDYSFKLDPSQAALSWPRCFGILCAASMLGIARLRQDVDVDTDSERIQRALDTFVDLANAGQVPAVAQLAVETLPEVLDGIKALEQQSSGSKGAVPMPREGMTAHENALPPSVPRASKSAQKIKSEAPSLKRRDTSNLEENTRVGKRTRHDIEPRVYENHFRDPTWPDLAYSQAMSAENATTAPKQEPSASQTFVEQPSSLSAATSFNEQMEYYEAGYVPTHPDSFVEYHPDSQWVHPPQVYFPPLYDDWLQSQFQSHENITPDGNPQQGFFDPALGLSHQLDTSMHHQAYLQRQQMSPTNNQGMMMSAAGRLPTATTTIVGHPPSDFQPTQISRSRVRQQGKPEQVLSSPGDGKPQMEGVPDAAQDRRRSLADIRQQQMETWGAQVPPNYHAHSVSVDAQHSEPRHIRRSPQQPIAFDLQAHVPYNVTMTDEGVLEYNQHLQYHQEQHHIPTTVTTGPFTGNQHWGWTE</sequence>
<gene>
    <name evidence="9" type="ORF">H2200_009584</name>
</gene>
<dbReference type="GO" id="GO:0003677">
    <property type="term" value="F:DNA binding"/>
    <property type="evidence" value="ECO:0007669"/>
    <property type="project" value="UniProtKB-KW"/>
</dbReference>
<dbReference type="GO" id="GO:0005634">
    <property type="term" value="C:nucleus"/>
    <property type="evidence" value="ECO:0007669"/>
    <property type="project" value="UniProtKB-SubCell"/>
</dbReference>
<evidence type="ECO:0000313" key="9">
    <source>
        <dbReference type="EMBL" id="KAJ9605735.1"/>
    </source>
</evidence>
<evidence type="ECO:0000256" key="3">
    <source>
        <dbReference type="ARBA" id="ARBA00023015"/>
    </source>
</evidence>
<feature type="region of interest" description="Disordered" evidence="7">
    <location>
        <begin position="1"/>
        <end position="31"/>
    </location>
</feature>
<keyword evidence="2" id="KW-0479">Metal-binding</keyword>